<proteinExistence type="predicted"/>
<evidence type="ECO:0000256" key="6">
    <source>
        <dbReference type="ARBA" id="ARBA00022824"/>
    </source>
</evidence>
<comment type="subcellular location">
    <subcellularLocation>
        <location evidence="2">Endoplasmic reticulum membrane</location>
        <topology evidence="2">Multi-pass membrane protein</topology>
    </subcellularLocation>
</comment>
<protein>
    <submittedName>
        <fullName evidence="16">Fatty acid hydroxylase</fullName>
    </submittedName>
</protein>
<dbReference type="GO" id="GO:0006633">
    <property type="term" value="P:fatty acid biosynthetic process"/>
    <property type="evidence" value="ECO:0007669"/>
    <property type="project" value="UniProtKB-KW"/>
</dbReference>
<keyword evidence="3" id="KW-0444">Lipid biosynthesis</keyword>
<feature type="transmembrane region" description="Helical" evidence="14">
    <location>
        <begin position="40"/>
        <end position="65"/>
    </location>
</feature>
<dbReference type="AlphaFoldDB" id="D0KXE3"/>
<dbReference type="EMBL" id="CP001801">
    <property type="protein sequence ID" value="ACX95157.1"/>
    <property type="molecule type" value="Genomic_DNA"/>
</dbReference>
<evidence type="ECO:0000256" key="9">
    <source>
        <dbReference type="ARBA" id="ARBA00022989"/>
    </source>
</evidence>
<keyword evidence="17" id="KW-1185">Reference proteome</keyword>
<feature type="domain" description="Fatty acid hydroxylase" evidence="15">
    <location>
        <begin position="48"/>
        <end position="178"/>
    </location>
</feature>
<sequence>MSLLSFKLGKVAYTVDLAVYLVAPFLAVASLFYFSEKREAIPILAAALLGFVGWTLLEYILHRFVLHHLSPFKEWHGEHHHNPTEAMGTPTLLSLLLIVGIIFLPSVYLAGWQIGGGFAMGLLLGYSIYTWLHHGEHHWRGHNKWFRNLKRAHAIHHYGHNEHNFGVVTSFWDRVFGTYTRK</sequence>
<dbReference type="GO" id="GO:0016020">
    <property type="term" value="C:membrane"/>
    <property type="evidence" value="ECO:0007669"/>
    <property type="project" value="InterPro"/>
</dbReference>
<keyword evidence="5" id="KW-0479">Metal-binding</keyword>
<dbReference type="GO" id="GO:0080132">
    <property type="term" value="F:fatty acid 2-hydroxylase activity"/>
    <property type="evidence" value="ECO:0007669"/>
    <property type="project" value="InterPro"/>
</dbReference>
<keyword evidence="7" id="KW-0276">Fatty acid metabolism</keyword>
<feature type="transmembrane region" description="Helical" evidence="14">
    <location>
        <begin position="110"/>
        <end position="132"/>
    </location>
</feature>
<dbReference type="RefSeq" id="WP_012823193.1">
    <property type="nucleotide sequence ID" value="NC_013422.1"/>
</dbReference>
<dbReference type="STRING" id="555778.Hneap_0294"/>
<keyword evidence="13" id="KW-0275">Fatty acid biosynthesis</keyword>
<dbReference type="KEGG" id="hna:Hneap_0294"/>
<dbReference type="InterPro" id="IPR006694">
    <property type="entry name" value="Fatty_acid_hydroxylase"/>
</dbReference>
<keyword evidence="6" id="KW-0256">Endoplasmic reticulum</keyword>
<evidence type="ECO:0000256" key="1">
    <source>
        <dbReference type="ARBA" id="ARBA00001947"/>
    </source>
</evidence>
<dbReference type="OrthoDB" id="5291370at2"/>
<keyword evidence="11" id="KW-0443">Lipid metabolism</keyword>
<evidence type="ECO:0000256" key="11">
    <source>
        <dbReference type="ARBA" id="ARBA00023098"/>
    </source>
</evidence>
<reference evidence="16 17" key="1">
    <citation type="submission" date="2009-10" db="EMBL/GenBank/DDBJ databases">
        <title>Complete sequence of Halothiobacillus neapolitanus c2.</title>
        <authorList>
            <consortium name="US DOE Joint Genome Institute"/>
            <person name="Lucas S."/>
            <person name="Copeland A."/>
            <person name="Lapidus A."/>
            <person name="Glavina del Rio T."/>
            <person name="Tice H."/>
            <person name="Bruce D."/>
            <person name="Goodwin L."/>
            <person name="Pitluck S."/>
            <person name="Davenport K."/>
            <person name="Brettin T."/>
            <person name="Detter J.C."/>
            <person name="Han C."/>
            <person name="Tapia R."/>
            <person name="Larimer F."/>
            <person name="Land M."/>
            <person name="Hauser L."/>
            <person name="Kyrpides N."/>
            <person name="Mikhailova N."/>
            <person name="Kerfeld C."/>
            <person name="Cannon G."/>
            <person name="Heinhort S."/>
        </authorList>
    </citation>
    <scope>NUCLEOTIDE SEQUENCE [LARGE SCALE GENOMIC DNA]</scope>
    <source>
        <strain evidence="17">ATCC 23641 / c2</strain>
    </source>
</reference>
<evidence type="ECO:0000256" key="7">
    <source>
        <dbReference type="ARBA" id="ARBA00022832"/>
    </source>
</evidence>
<dbReference type="Pfam" id="PF04116">
    <property type="entry name" value="FA_hydroxylase"/>
    <property type="match status" value="1"/>
</dbReference>
<evidence type="ECO:0000256" key="4">
    <source>
        <dbReference type="ARBA" id="ARBA00022692"/>
    </source>
</evidence>
<comment type="cofactor">
    <cofactor evidence="1">
        <name>Zn(2+)</name>
        <dbReference type="ChEBI" id="CHEBI:29105"/>
    </cofactor>
</comment>
<dbReference type="InterPro" id="IPR014430">
    <property type="entry name" value="Scs7"/>
</dbReference>
<name>D0KXE3_HALNC</name>
<dbReference type="Proteomes" id="UP000009102">
    <property type="component" value="Chromosome"/>
</dbReference>
<feature type="transmembrane region" description="Helical" evidence="14">
    <location>
        <begin position="86"/>
        <end position="104"/>
    </location>
</feature>
<feature type="transmembrane region" description="Helical" evidence="14">
    <location>
        <begin position="12"/>
        <end position="34"/>
    </location>
</feature>
<dbReference type="PANTHER" id="PTHR12863:SF1">
    <property type="entry name" value="FATTY ACID 2-HYDROXYLASE"/>
    <property type="match status" value="1"/>
</dbReference>
<evidence type="ECO:0000256" key="3">
    <source>
        <dbReference type="ARBA" id="ARBA00022516"/>
    </source>
</evidence>
<dbReference type="eggNOG" id="COG3000">
    <property type="taxonomic scope" value="Bacteria"/>
</dbReference>
<keyword evidence="4 14" id="KW-0812">Transmembrane</keyword>
<gene>
    <name evidence="16" type="ordered locus">Hneap_0294</name>
</gene>
<dbReference type="PANTHER" id="PTHR12863">
    <property type="entry name" value="FATTY ACID HYDROXYLASE"/>
    <property type="match status" value="1"/>
</dbReference>
<evidence type="ECO:0000313" key="16">
    <source>
        <dbReference type="EMBL" id="ACX95157.1"/>
    </source>
</evidence>
<keyword evidence="8" id="KW-0862">Zinc</keyword>
<keyword evidence="12 14" id="KW-0472">Membrane</keyword>
<evidence type="ECO:0000256" key="13">
    <source>
        <dbReference type="ARBA" id="ARBA00023160"/>
    </source>
</evidence>
<evidence type="ECO:0000259" key="15">
    <source>
        <dbReference type="Pfam" id="PF04116"/>
    </source>
</evidence>
<organism evidence="16 17">
    <name type="scientific">Halothiobacillus neapolitanus (strain ATCC 23641 / DSM 15147 / CIP 104769 / NCIMB 8539 / c2)</name>
    <name type="common">Thiobacillus neapolitanus</name>
    <dbReference type="NCBI Taxonomy" id="555778"/>
    <lineage>
        <taxon>Bacteria</taxon>
        <taxon>Pseudomonadati</taxon>
        <taxon>Pseudomonadota</taxon>
        <taxon>Gammaproteobacteria</taxon>
        <taxon>Chromatiales</taxon>
        <taxon>Halothiobacillaceae</taxon>
        <taxon>Halothiobacillus</taxon>
    </lineage>
</organism>
<evidence type="ECO:0000256" key="8">
    <source>
        <dbReference type="ARBA" id="ARBA00022833"/>
    </source>
</evidence>
<keyword evidence="9 14" id="KW-1133">Transmembrane helix</keyword>
<dbReference type="HOGENOM" id="CLU_034756_1_1_6"/>
<evidence type="ECO:0000256" key="10">
    <source>
        <dbReference type="ARBA" id="ARBA00023002"/>
    </source>
</evidence>
<evidence type="ECO:0000256" key="2">
    <source>
        <dbReference type="ARBA" id="ARBA00004477"/>
    </source>
</evidence>
<evidence type="ECO:0000256" key="12">
    <source>
        <dbReference type="ARBA" id="ARBA00023136"/>
    </source>
</evidence>
<dbReference type="GO" id="GO:0005506">
    <property type="term" value="F:iron ion binding"/>
    <property type="evidence" value="ECO:0007669"/>
    <property type="project" value="InterPro"/>
</dbReference>
<evidence type="ECO:0000256" key="5">
    <source>
        <dbReference type="ARBA" id="ARBA00022723"/>
    </source>
</evidence>
<accession>D0KXE3</accession>
<evidence type="ECO:0000313" key="17">
    <source>
        <dbReference type="Proteomes" id="UP000009102"/>
    </source>
</evidence>
<evidence type="ECO:0000256" key="14">
    <source>
        <dbReference type="SAM" id="Phobius"/>
    </source>
</evidence>
<keyword evidence="10" id="KW-0560">Oxidoreductase</keyword>